<proteinExistence type="predicted"/>
<dbReference type="AlphaFoldDB" id="A0A7W9B1F0"/>
<name>A0A7W9B1F0_9HYPH</name>
<evidence type="ECO:0000313" key="1">
    <source>
        <dbReference type="EMBL" id="MBB5704074.1"/>
    </source>
</evidence>
<dbReference type="Proteomes" id="UP000555546">
    <property type="component" value="Unassembled WGS sequence"/>
</dbReference>
<evidence type="ECO:0000313" key="2">
    <source>
        <dbReference type="Proteomes" id="UP000555546"/>
    </source>
</evidence>
<dbReference type="EMBL" id="JACIJG010000023">
    <property type="protein sequence ID" value="MBB5704074.1"/>
    <property type="molecule type" value="Genomic_DNA"/>
</dbReference>
<gene>
    <name evidence="1" type="ORF">FHS76_003989</name>
</gene>
<protein>
    <submittedName>
        <fullName evidence="1">Uncharacterized protein</fullName>
    </submittedName>
</protein>
<sequence>MLSIEPRTRLDMIIKLRCLRDQADELLAIAVETDDPNDWDNWKEADGLYYGYQDAMDDAFDQAA</sequence>
<accession>A0A7W9B1F0</accession>
<keyword evidence="2" id="KW-1185">Reference proteome</keyword>
<organism evidence="1 2">
    <name type="scientific">Brucella daejeonensis</name>
    <dbReference type="NCBI Taxonomy" id="659015"/>
    <lineage>
        <taxon>Bacteria</taxon>
        <taxon>Pseudomonadati</taxon>
        <taxon>Pseudomonadota</taxon>
        <taxon>Alphaproteobacteria</taxon>
        <taxon>Hyphomicrobiales</taxon>
        <taxon>Brucellaceae</taxon>
        <taxon>Brucella/Ochrobactrum group</taxon>
        <taxon>Brucella</taxon>
    </lineage>
</organism>
<dbReference type="RefSeq" id="WP_183656969.1">
    <property type="nucleotide sequence ID" value="NZ_JACIJG010000023.1"/>
</dbReference>
<reference evidence="1 2" key="1">
    <citation type="submission" date="2020-08" db="EMBL/GenBank/DDBJ databases">
        <title>Genomic Encyclopedia of Type Strains, Phase IV (KMG-IV): sequencing the most valuable type-strain genomes for metagenomic binning, comparative biology and taxonomic classification.</title>
        <authorList>
            <person name="Goeker M."/>
        </authorList>
    </citation>
    <scope>NUCLEOTIDE SEQUENCE [LARGE SCALE GENOMIC DNA]</scope>
    <source>
        <strain evidence="1 2">DSM 26944</strain>
    </source>
</reference>
<comment type="caution">
    <text evidence="1">The sequence shown here is derived from an EMBL/GenBank/DDBJ whole genome shotgun (WGS) entry which is preliminary data.</text>
</comment>